<keyword evidence="2" id="KW-1185">Reference proteome</keyword>
<reference evidence="2" key="1">
    <citation type="journal article" date="2019" name="Int. J. Syst. Evol. Microbiol.">
        <title>The Global Catalogue of Microorganisms (GCM) 10K type strain sequencing project: providing services to taxonomists for standard genome sequencing and annotation.</title>
        <authorList>
            <consortium name="The Broad Institute Genomics Platform"/>
            <consortium name="The Broad Institute Genome Sequencing Center for Infectious Disease"/>
            <person name="Wu L."/>
            <person name="Ma J."/>
        </authorList>
    </citation>
    <scope>NUCLEOTIDE SEQUENCE [LARGE SCALE GENOMIC DNA]</scope>
    <source>
        <strain evidence="2">ICMP 6774ER</strain>
    </source>
</reference>
<comment type="caution">
    <text evidence="1">The sequence shown here is derived from an EMBL/GenBank/DDBJ whole genome shotgun (WGS) entry which is preliminary data.</text>
</comment>
<protein>
    <submittedName>
        <fullName evidence="1">Uncharacterized protein</fullName>
    </submittedName>
</protein>
<gene>
    <name evidence="1" type="ORF">ACFSKW_16535</name>
</gene>
<name>A0ABW4SU04_9ACTN</name>
<organism evidence="1 2">
    <name type="scientific">Nonomuraea mangrovi</name>
    <dbReference type="NCBI Taxonomy" id="2316207"/>
    <lineage>
        <taxon>Bacteria</taxon>
        <taxon>Bacillati</taxon>
        <taxon>Actinomycetota</taxon>
        <taxon>Actinomycetes</taxon>
        <taxon>Streptosporangiales</taxon>
        <taxon>Streptosporangiaceae</taxon>
        <taxon>Nonomuraea</taxon>
    </lineage>
</organism>
<dbReference type="EMBL" id="JBHUFV010000024">
    <property type="protein sequence ID" value="MFD1933083.1"/>
    <property type="molecule type" value="Genomic_DNA"/>
</dbReference>
<proteinExistence type="predicted"/>
<dbReference type="RefSeq" id="WP_379573130.1">
    <property type="nucleotide sequence ID" value="NZ_JBHUFV010000024.1"/>
</dbReference>
<sequence length="168" mass="17544">MNFLLSALTALPIRWEVAGTVDAPADAVADLLLAVKPGRVGDDNLLVLAGMSAARRGAMTVLAGDLTGSYRAVVAGTDGQVDIAVDPGLRAVAVQSWYGGVHTVTSAEDGISRVSHRVHTVLPGHDRFSTPGDMESRLWSGLERVLCVIGDRLGRPAGDPVIVRATSH</sequence>
<evidence type="ECO:0000313" key="2">
    <source>
        <dbReference type="Proteomes" id="UP001597368"/>
    </source>
</evidence>
<dbReference type="Proteomes" id="UP001597368">
    <property type="component" value="Unassembled WGS sequence"/>
</dbReference>
<accession>A0ABW4SU04</accession>
<evidence type="ECO:0000313" key="1">
    <source>
        <dbReference type="EMBL" id="MFD1933083.1"/>
    </source>
</evidence>